<keyword evidence="1 2" id="KW-0732">Signal</keyword>
<reference evidence="4" key="1">
    <citation type="submission" date="2024-06" db="EMBL/GenBank/DDBJ databases">
        <title>Methylostella associata gen. nov., sp. nov., a novel Ancalomicrobiaceae-affiliated facultatively methylotrophic bacteria that feed on methanotrophs of the genus Methylococcus.</title>
        <authorList>
            <person name="Saltykova V."/>
            <person name="Danilova O.V."/>
            <person name="Oshkin I.Y."/>
            <person name="Belova S.E."/>
            <person name="Pimenov N.V."/>
            <person name="Dedysh S.N."/>
        </authorList>
    </citation>
    <scope>NUCLEOTIDE SEQUENCE</scope>
    <source>
        <strain evidence="4">S20</strain>
    </source>
</reference>
<dbReference type="GO" id="GO:0015920">
    <property type="term" value="P:lipopolysaccharide transport"/>
    <property type="evidence" value="ECO:0007669"/>
    <property type="project" value="TreeGrafter"/>
</dbReference>
<sequence>MTIRKMVLAAGSALALGALASGAAFAQGTGVSDAFRGFGANSNDPIQVEADAFEVQDRDQTAVLTGNVQVRQKDSTLKAVKVKIFYEGKGVAAAGSPGAQQIRRFEADGKVVINQGDQTATGDHGWFDMRSQTAQLTGNVVLAQGKSVGRGEKLDVDLRTGVYRLTGGRVQMLLEPSAPAKPKTP</sequence>
<dbReference type="InterPro" id="IPR052037">
    <property type="entry name" value="LPS_export_LptA"/>
</dbReference>
<dbReference type="GO" id="GO:0030288">
    <property type="term" value="C:outer membrane-bounded periplasmic space"/>
    <property type="evidence" value="ECO:0007669"/>
    <property type="project" value="TreeGrafter"/>
</dbReference>
<evidence type="ECO:0000313" key="4">
    <source>
        <dbReference type="EMBL" id="XBY44036.1"/>
    </source>
</evidence>
<evidence type="ECO:0000256" key="1">
    <source>
        <dbReference type="ARBA" id="ARBA00022729"/>
    </source>
</evidence>
<dbReference type="InterPro" id="IPR005653">
    <property type="entry name" value="OstA-like_N"/>
</dbReference>
<gene>
    <name evidence="4" type="ORF">ABS361_18585</name>
</gene>
<dbReference type="GO" id="GO:0009279">
    <property type="term" value="C:cell outer membrane"/>
    <property type="evidence" value="ECO:0007669"/>
    <property type="project" value="TreeGrafter"/>
</dbReference>
<protein>
    <submittedName>
        <fullName evidence="4">LptA/OstA family protein</fullName>
    </submittedName>
</protein>
<dbReference type="PANTHER" id="PTHR36504">
    <property type="entry name" value="LIPOPOLYSACCHARIDE EXPORT SYSTEM PROTEIN LPTA"/>
    <property type="match status" value="1"/>
</dbReference>
<dbReference type="RefSeq" id="WP_407049132.1">
    <property type="nucleotide sequence ID" value="NZ_CP158568.1"/>
</dbReference>
<feature type="chain" id="PRO_5043772965" evidence="2">
    <location>
        <begin position="27"/>
        <end position="185"/>
    </location>
</feature>
<dbReference type="Gene3D" id="2.60.450.10">
    <property type="entry name" value="Lipopolysaccharide (LPS) transport protein A like domain"/>
    <property type="match status" value="1"/>
</dbReference>
<dbReference type="KEGG" id="mflg:ABS361_18585"/>
<dbReference type="GO" id="GO:0017089">
    <property type="term" value="F:glycolipid transfer activity"/>
    <property type="evidence" value="ECO:0007669"/>
    <property type="project" value="TreeGrafter"/>
</dbReference>
<dbReference type="AlphaFoldDB" id="A0AAU7X7J7"/>
<dbReference type="Pfam" id="PF03968">
    <property type="entry name" value="LptD_N"/>
    <property type="match status" value="1"/>
</dbReference>
<evidence type="ECO:0000259" key="3">
    <source>
        <dbReference type="Pfam" id="PF03968"/>
    </source>
</evidence>
<evidence type="ECO:0000256" key="2">
    <source>
        <dbReference type="SAM" id="SignalP"/>
    </source>
</evidence>
<dbReference type="EMBL" id="CP158568">
    <property type="protein sequence ID" value="XBY44036.1"/>
    <property type="molecule type" value="Genomic_DNA"/>
</dbReference>
<dbReference type="PANTHER" id="PTHR36504:SF1">
    <property type="entry name" value="LIPOPOLYSACCHARIDE EXPORT SYSTEM PROTEIN LPTA"/>
    <property type="match status" value="1"/>
</dbReference>
<name>A0AAU7X7J7_9HYPH</name>
<organism evidence="4">
    <name type="scientific">Methyloraptor flagellatus</name>
    <dbReference type="NCBI Taxonomy" id="3162530"/>
    <lineage>
        <taxon>Bacteria</taxon>
        <taxon>Pseudomonadati</taxon>
        <taxon>Pseudomonadota</taxon>
        <taxon>Alphaproteobacteria</taxon>
        <taxon>Hyphomicrobiales</taxon>
        <taxon>Ancalomicrobiaceae</taxon>
        <taxon>Methyloraptor</taxon>
    </lineage>
</organism>
<proteinExistence type="predicted"/>
<accession>A0AAU7X7J7</accession>
<feature type="domain" description="Organic solvent tolerance-like N-terminal" evidence="3">
    <location>
        <begin position="47"/>
        <end position="161"/>
    </location>
</feature>
<feature type="signal peptide" evidence="2">
    <location>
        <begin position="1"/>
        <end position="26"/>
    </location>
</feature>